<accession>A0A1S7LGQ8</accession>
<dbReference type="Pfam" id="PF01740">
    <property type="entry name" value="STAS"/>
    <property type="match status" value="1"/>
</dbReference>
<feature type="domain" description="STAS" evidence="1">
    <location>
        <begin position="17"/>
        <end position="104"/>
    </location>
</feature>
<protein>
    <submittedName>
        <fullName evidence="2">Putative Anti-anti-sigma regulatory factor</fullName>
    </submittedName>
</protein>
<gene>
    <name evidence="2" type="ORF">MAGMO_1413</name>
</gene>
<dbReference type="SUPFAM" id="SSF52091">
    <property type="entry name" value="SpoIIaa-like"/>
    <property type="match status" value="1"/>
</dbReference>
<organism evidence="2">
    <name type="scientific">Magnetococcus massalia (strain MO-1)</name>
    <dbReference type="NCBI Taxonomy" id="451514"/>
    <lineage>
        <taxon>Bacteria</taxon>
        <taxon>Pseudomonadati</taxon>
        <taxon>Pseudomonadota</taxon>
        <taxon>Magnetococcia</taxon>
        <taxon>Magnetococcales</taxon>
        <taxon>Magnetococcaceae</taxon>
        <taxon>Magnetococcus</taxon>
    </lineage>
</organism>
<dbReference type="Gene3D" id="3.30.750.24">
    <property type="entry name" value="STAS domain"/>
    <property type="match status" value="1"/>
</dbReference>
<evidence type="ECO:0000259" key="1">
    <source>
        <dbReference type="PROSITE" id="PS50801"/>
    </source>
</evidence>
<reference evidence="2" key="1">
    <citation type="submission" date="2015-04" db="EMBL/GenBank/DDBJ databases">
        <authorList>
            <person name="Syromyatnikov M.Y."/>
            <person name="Popov V.N."/>
        </authorList>
    </citation>
    <scope>NUCLEOTIDE SEQUENCE</scope>
    <source>
        <strain evidence="2">MO-1</strain>
    </source>
</reference>
<dbReference type="AlphaFoldDB" id="A0A1S7LGQ8"/>
<dbReference type="InterPro" id="IPR036513">
    <property type="entry name" value="STAS_dom_sf"/>
</dbReference>
<dbReference type="CDD" id="cd07043">
    <property type="entry name" value="STAS_anti-anti-sigma_factors"/>
    <property type="match status" value="1"/>
</dbReference>
<proteinExistence type="predicted"/>
<dbReference type="PROSITE" id="PS50801">
    <property type="entry name" value="STAS"/>
    <property type="match status" value="1"/>
</dbReference>
<sequence>MMNIQVQIGKNHGDGTVVRLPRAFNFNVYDEFRKACEGLPATSHMIFDMREVENMDSSALGMLLWARDYFGGDTDRLKITNCQPRVQSILSVAHFDRFFRVLEK</sequence>
<dbReference type="InterPro" id="IPR002645">
    <property type="entry name" value="STAS_dom"/>
</dbReference>
<evidence type="ECO:0000313" key="2">
    <source>
        <dbReference type="EMBL" id="CRH05603.1"/>
    </source>
</evidence>
<name>A0A1S7LGQ8_MAGMO</name>
<dbReference type="EMBL" id="LO017727">
    <property type="protein sequence ID" value="CRH05603.1"/>
    <property type="molecule type" value="Genomic_DNA"/>
</dbReference>